<name>A0A6J6RIJ0_9ZZZZ</name>
<dbReference type="EMBL" id="CAFBPI010000037">
    <property type="protein sequence ID" value="CAB5015414.1"/>
    <property type="molecule type" value="Genomic_DNA"/>
</dbReference>
<proteinExistence type="predicted"/>
<dbReference type="EMBL" id="CAEZSC010000042">
    <property type="protein sequence ID" value="CAB4536175.1"/>
    <property type="molecule type" value="Genomic_DNA"/>
</dbReference>
<dbReference type="EMBL" id="CAEZUD010000088">
    <property type="protein sequence ID" value="CAB4599321.1"/>
    <property type="molecule type" value="Genomic_DNA"/>
</dbReference>
<evidence type="ECO:0000313" key="6">
    <source>
        <dbReference type="EMBL" id="CAB4961471.1"/>
    </source>
</evidence>
<evidence type="ECO:0000313" key="4">
    <source>
        <dbReference type="EMBL" id="CAB4723062.1"/>
    </source>
</evidence>
<dbReference type="EMBL" id="CAFBME010000064">
    <property type="protein sequence ID" value="CAB4896868.1"/>
    <property type="molecule type" value="Genomic_DNA"/>
</dbReference>
<organism evidence="4">
    <name type="scientific">freshwater metagenome</name>
    <dbReference type="NCBI Taxonomy" id="449393"/>
    <lineage>
        <taxon>unclassified sequences</taxon>
        <taxon>metagenomes</taxon>
        <taxon>ecological metagenomes</taxon>
    </lineage>
</organism>
<dbReference type="PANTHER" id="PTHR32487">
    <property type="entry name" value="3-OXO-DELTA(4,5)-STEROID 5-BETA-REDUCTASE"/>
    <property type="match status" value="1"/>
</dbReference>
<dbReference type="CDD" id="cd08948">
    <property type="entry name" value="5beta-POR_like_SDR_a"/>
    <property type="match status" value="1"/>
</dbReference>
<evidence type="ECO:0000313" key="5">
    <source>
        <dbReference type="EMBL" id="CAB4896868.1"/>
    </source>
</evidence>
<dbReference type="SUPFAM" id="SSF51735">
    <property type="entry name" value="NAD(P)-binding Rossmann-fold domains"/>
    <property type="match status" value="1"/>
</dbReference>
<dbReference type="InterPro" id="IPR055222">
    <property type="entry name" value="PRISE-like_Rossmann-fold"/>
</dbReference>
<dbReference type="EMBL" id="CAFBNS010000084">
    <property type="protein sequence ID" value="CAB4961471.1"/>
    <property type="molecule type" value="Genomic_DNA"/>
</dbReference>
<dbReference type="AlphaFoldDB" id="A0A6J6RIJ0"/>
<protein>
    <submittedName>
        <fullName evidence="4">Unannotated protein</fullName>
    </submittedName>
</protein>
<evidence type="ECO:0000313" key="7">
    <source>
        <dbReference type="EMBL" id="CAB5015414.1"/>
    </source>
</evidence>
<dbReference type="InterPro" id="IPR036291">
    <property type="entry name" value="NAD(P)-bd_dom_sf"/>
</dbReference>
<reference evidence="4" key="1">
    <citation type="submission" date="2020-05" db="EMBL/GenBank/DDBJ databases">
        <authorList>
            <person name="Chiriac C."/>
            <person name="Salcher M."/>
            <person name="Ghai R."/>
            <person name="Kavagutti S V."/>
        </authorList>
    </citation>
    <scope>NUCLEOTIDE SEQUENCE</scope>
</reference>
<sequence length="360" mass="40051">MEIDMSKNALVIGVTGITGNNIAQELQKKGFTVYGLSRKPGIIVPGVKHVYGDVLDPASVKAAVADLPVTHLFFCTWSRQNTEKENIAVNGAMLQNTLDAFAQKRTLEHTVLVTGLKHYLGPFESYAATPMETPFKESQARLPIDNFYYTQEDILFKAAKEQGFSWSVHRPHTMIGWALGNAMNMGVTLAVYASICKETGAPFIFPGSKEQYNGVTDVTDARLLARHAVWSATDPAGKNEAFNTVNGDVFRWRQLWRLLADYFGVTDPGYPAEISPLEPRMAGADEQWAKIVAKYNLVDHKASEIASWWHSDADLGRQVETFADMGKSRKAGFRDVQVTPDSFFELFDQLRAEKIIPPRA</sequence>
<gene>
    <name evidence="2" type="ORF">UFOPK1380_00768</name>
    <name evidence="3" type="ORF">UFOPK1778_01161</name>
    <name evidence="4" type="ORF">UFOPK2689_00704</name>
    <name evidence="5" type="ORF">UFOPK3555_00696</name>
    <name evidence="6" type="ORF">UFOPK3874_00556</name>
    <name evidence="7" type="ORF">UFOPK4095_00706</name>
</gene>
<accession>A0A6J6RIJ0</accession>
<feature type="domain" description="PRISE-like Rossmann-fold" evidence="1">
    <location>
        <begin position="58"/>
        <end position="357"/>
    </location>
</feature>
<dbReference type="PANTHER" id="PTHR32487:SF0">
    <property type="entry name" value="3-OXO-DELTA(4,5)-STEROID 5-BETA-REDUCTASE"/>
    <property type="match status" value="1"/>
</dbReference>
<dbReference type="EMBL" id="CAEZYL010000035">
    <property type="protein sequence ID" value="CAB4723062.1"/>
    <property type="molecule type" value="Genomic_DNA"/>
</dbReference>
<dbReference type="Pfam" id="PF22917">
    <property type="entry name" value="PRISE"/>
    <property type="match status" value="1"/>
</dbReference>
<evidence type="ECO:0000313" key="3">
    <source>
        <dbReference type="EMBL" id="CAB4599321.1"/>
    </source>
</evidence>
<dbReference type="Gene3D" id="3.40.50.720">
    <property type="entry name" value="NAD(P)-binding Rossmann-like Domain"/>
    <property type="match status" value="1"/>
</dbReference>
<evidence type="ECO:0000259" key="1">
    <source>
        <dbReference type="Pfam" id="PF22917"/>
    </source>
</evidence>
<evidence type="ECO:0000313" key="2">
    <source>
        <dbReference type="EMBL" id="CAB4536175.1"/>
    </source>
</evidence>